<sequence>MAEILGVIASGIAVAQVASAIVESIREIYSLTSEIKDAPKKLGDLLVEIEFLGEILVTMVIRVTQESQVNPAHFKILKHCETAIDATDVDPIADDDSEIDVDSKIVPRAWIRMRAWREHNSSQLATYAQTYVDGCLLKEFRAMNVTLGTDETIVNYMMEISTIFSESRRLKDGFPRCPDALYRLLSLLTDNLHDRRDIHTCTATISFISALLEMRVDVHRKDKFFGSPLSWVIQSDVYNDRSYSTVMENLPSLIMTWFGFLRKFDYDLQDYILQEWEYYQRCIIDPLGRWGFWYMHIFHARNTENISCKFECHKGSLMRRMLTCNCHFFWDIRCPHEPSFGKYNAETGKMDSCEHLEEESNGGCEDSCEDDDNNDGEGQKDKDVQEGNSESQCESDYYCCEHCGRGY</sequence>
<proteinExistence type="predicted"/>
<keyword evidence="3" id="KW-1185">Reference proteome</keyword>
<dbReference type="EMBL" id="CH476632">
    <property type="protein sequence ID" value="EDN93225.1"/>
    <property type="molecule type" value="Genomic_DNA"/>
</dbReference>
<dbReference type="InParanoid" id="A7EUT3"/>
<evidence type="ECO:0000313" key="3">
    <source>
        <dbReference type="Proteomes" id="UP000001312"/>
    </source>
</evidence>
<organism evidence="2 3">
    <name type="scientific">Sclerotinia sclerotiorum (strain ATCC 18683 / 1980 / Ss-1)</name>
    <name type="common">White mold</name>
    <name type="synonym">Whetzelinia sclerotiorum</name>
    <dbReference type="NCBI Taxonomy" id="665079"/>
    <lineage>
        <taxon>Eukaryota</taxon>
        <taxon>Fungi</taxon>
        <taxon>Dikarya</taxon>
        <taxon>Ascomycota</taxon>
        <taxon>Pezizomycotina</taxon>
        <taxon>Leotiomycetes</taxon>
        <taxon>Helotiales</taxon>
        <taxon>Sclerotiniaceae</taxon>
        <taxon>Sclerotinia</taxon>
    </lineage>
</organism>
<dbReference type="Proteomes" id="UP000001312">
    <property type="component" value="Unassembled WGS sequence"/>
</dbReference>
<protein>
    <recommendedName>
        <fullName evidence="4">NACHT-NTPase and P-loop NTPases N-terminal domain-containing protein</fullName>
    </recommendedName>
</protein>
<evidence type="ECO:0000256" key="1">
    <source>
        <dbReference type="SAM" id="MobiDB-lite"/>
    </source>
</evidence>
<dbReference type="AlphaFoldDB" id="A7EUT3"/>
<name>A7EUT3_SCLS1</name>
<dbReference type="GeneID" id="5486121"/>
<reference evidence="3" key="1">
    <citation type="journal article" date="2011" name="PLoS Genet.">
        <title>Genomic analysis of the necrotrophic fungal pathogens Sclerotinia sclerotiorum and Botrytis cinerea.</title>
        <authorList>
            <person name="Amselem J."/>
            <person name="Cuomo C.A."/>
            <person name="van Kan J.A."/>
            <person name="Viaud M."/>
            <person name="Benito E.P."/>
            <person name="Couloux A."/>
            <person name="Coutinho P.M."/>
            <person name="de Vries R.P."/>
            <person name="Dyer P.S."/>
            <person name="Fillinger S."/>
            <person name="Fournier E."/>
            <person name="Gout L."/>
            <person name="Hahn M."/>
            <person name="Kohn L."/>
            <person name="Lapalu N."/>
            <person name="Plummer K.M."/>
            <person name="Pradier J.M."/>
            <person name="Quevillon E."/>
            <person name="Sharon A."/>
            <person name="Simon A."/>
            <person name="ten Have A."/>
            <person name="Tudzynski B."/>
            <person name="Tudzynski P."/>
            <person name="Wincker P."/>
            <person name="Andrew M."/>
            <person name="Anthouard V."/>
            <person name="Beever R.E."/>
            <person name="Beffa R."/>
            <person name="Benoit I."/>
            <person name="Bouzid O."/>
            <person name="Brault B."/>
            <person name="Chen Z."/>
            <person name="Choquer M."/>
            <person name="Collemare J."/>
            <person name="Cotton P."/>
            <person name="Danchin E.G."/>
            <person name="Da Silva C."/>
            <person name="Gautier A."/>
            <person name="Giraud C."/>
            <person name="Giraud T."/>
            <person name="Gonzalez C."/>
            <person name="Grossetete S."/>
            <person name="Guldener U."/>
            <person name="Henrissat B."/>
            <person name="Howlett B.J."/>
            <person name="Kodira C."/>
            <person name="Kretschmer M."/>
            <person name="Lappartient A."/>
            <person name="Leroch M."/>
            <person name="Levis C."/>
            <person name="Mauceli E."/>
            <person name="Neuveglise C."/>
            <person name="Oeser B."/>
            <person name="Pearson M."/>
            <person name="Poulain J."/>
            <person name="Poussereau N."/>
            <person name="Quesneville H."/>
            <person name="Rascle C."/>
            <person name="Schumacher J."/>
            <person name="Segurens B."/>
            <person name="Sexton A."/>
            <person name="Silva E."/>
            <person name="Sirven C."/>
            <person name="Soanes D.M."/>
            <person name="Talbot N.J."/>
            <person name="Templeton M."/>
            <person name="Yandava C."/>
            <person name="Yarden O."/>
            <person name="Zeng Q."/>
            <person name="Rollins J.A."/>
            <person name="Lebrun M.H."/>
            <person name="Dickman M."/>
        </authorList>
    </citation>
    <scope>NUCLEOTIDE SEQUENCE [LARGE SCALE GENOMIC DNA]</scope>
    <source>
        <strain evidence="3">ATCC 18683 / 1980 / Ss-1</strain>
    </source>
</reference>
<feature type="compositionally biased region" description="Acidic residues" evidence="1">
    <location>
        <begin position="358"/>
        <end position="375"/>
    </location>
</feature>
<dbReference type="RefSeq" id="XP_001590326.1">
    <property type="nucleotide sequence ID" value="XM_001590276.1"/>
</dbReference>
<feature type="region of interest" description="Disordered" evidence="1">
    <location>
        <begin position="358"/>
        <end position="392"/>
    </location>
</feature>
<accession>A7EUT3</accession>
<gene>
    <name evidence="2" type="ORF">SS1G_09091</name>
</gene>
<evidence type="ECO:0000313" key="2">
    <source>
        <dbReference type="EMBL" id="EDN93225.1"/>
    </source>
</evidence>
<evidence type="ECO:0008006" key="4">
    <source>
        <dbReference type="Google" id="ProtNLM"/>
    </source>
</evidence>
<dbReference type="KEGG" id="ssl:SS1G_09091"/>